<organism evidence="1 2">
    <name type="scientific">Deinandra increscens subsp. villosa</name>
    <dbReference type="NCBI Taxonomy" id="3103831"/>
    <lineage>
        <taxon>Eukaryota</taxon>
        <taxon>Viridiplantae</taxon>
        <taxon>Streptophyta</taxon>
        <taxon>Embryophyta</taxon>
        <taxon>Tracheophyta</taxon>
        <taxon>Spermatophyta</taxon>
        <taxon>Magnoliopsida</taxon>
        <taxon>eudicotyledons</taxon>
        <taxon>Gunneridae</taxon>
        <taxon>Pentapetalae</taxon>
        <taxon>asterids</taxon>
        <taxon>campanulids</taxon>
        <taxon>Asterales</taxon>
        <taxon>Asteraceae</taxon>
        <taxon>Asteroideae</taxon>
        <taxon>Heliantheae alliance</taxon>
        <taxon>Madieae</taxon>
        <taxon>Madiinae</taxon>
        <taxon>Deinandra</taxon>
    </lineage>
</organism>
<dbReference type="AlphaFoldDB" id="A0AAP0D509"/>
<sequence>MMMVDSKAKKSGTGSLDAKFGEIRDFVKEAESEVSKPGFNSFGLGDCKAPKVLGDIIESIAAKSLAAAGAEILALKPPLHVYLHLWNLAATNMPDSRIQKEEAVITTWDNIKNAKVEHQSGNWRSPIDVVYVYTYLIDCLSMEAEKKIRVN</sequence>
<evidence type="ECO:0000313" key="2">
    <source>
        <dbReference type="Proteomes" id="UP001408789"/>
    </source>
</evidence>
<comment type="caution">
    <text evidence="1">The sequence shown here is derived from an EMBL/GenBank/DDBJ whole genome shotgun (WGS) entry which is preliminary data.</text>
</comment>
<evidence type="ECO:0000313" key="1">
    <source>
        <dbReference type="EMBL" id="KAK9064823.1"/>
    </source>
</evidence>
<proteinExistence type="predicted"/>
<accession>A0AAP0D509</accession>
<keyword evidence="2" id="KW-1185">Reference proteome</keyword>
<dbReference type="Proteomes" id="UP001408789">
    <property type="component" value="Unassembled WGS sequence"/>
</dbReference>
<name>A0AAP0D509_9ASTR</name>
<reference evidence="1 2" key="1">
    <citation type="submission" date="2024-04" db="EMBL/GenBank/DDBJ databases">
        <title>The reference genome of an endangered Asteraceae, Deinandra increscens subsp. villosa, native to the Central Coast of California.</title>
        <authorList>
            <person name="Guilliams M."/>
            <person name="Hasenstab-Lehman K."/>
            <person name="Meyer R."/>
            <person name="Mcevoy S."/>
        </authorList>
    </citation>
    <scope>NUCLEOTIDE SEQUENCE [LARGE SCALE GENOMIC DNA]</scope>
    <source>
        <tissue evidence="1">Leaf</tissue>
    </source>
</reference>
<dbReference type="EMBL" id="JBCNJP010000017">
    <property type="protein sequence ID" value="KAK9064823.1"/>
    <property type="molecule type" value="Genomic_DNA"/>
</dbReference>
<gene>
    <name evidence="1" type="ORF">SSX86_016205</name>
</gene>
<protein>
    <submittedName>
        <fullName evidence="1">Uncharacterized protein</fullName>
    </submittedName>
</protein>